<dbReference type="RefSeq" id="WP_077087944.1">
    <property type="nucleotide sequence ID" value="NZ_LT721901.1"/>
</dbReference>
<feature type="transmembrane region" description="Helical" evidence="2">
    <location>
        <begin position="12"/>
        <end position="34"/>
    </location>
</feature>
<dbReference type="EMBL" id="FUFA01000004">
    <property type="protein sequence ID" value="SPM34908.1"/>
    <property type="molecule type" value="Genomic_DNA"/>
</dbReference>
<sequence>MESLDPADDRHLGRWTTTLFAVIIALIVLACALFNGTFRSFVPVTLTSDRSGLVMEPGSKVRLRGVQVGQVGSVTGGTEPVSLQLEIDPDQVKNIPANIGAQIRASTVFGSKYVDLIYPDHPSATRISAGEVLRSRNVSTEINTVFQNLVFVLKQIDPAKLNATLSALAEGLRGEGSAIGQATTDANQVLMTLNPRMSAVQQDFRSLRGFSDAYGAAAQNILATLSALSTTSSTITSQASALDALLLNTIGFSDAGINLIGPNQSNFIRAVNLLEPTTNLLMKYNPEYTCLLLGAKWFIDNGGRDVMGGNGFSGVLDATFLLGDDLYNYPDNLPIVAAKGGPGGKPGCGSLPDASKAYPIRQLITNTGWGTGLDIRPNPGIGHPCWADYFPVTRAVPEPPSIRQCIPGPAPGPIPSPGAPPYGAPPYAPDGTPLYPRPPGAPPPDAPPSASPQISGTKP</sequence>
<keyword evidence="2" id="KW-1133">Transmembrane helix</keyword>
<dbReference type="Pfam" id="PF11887">
    <property type="entry name" value="Mce4_CUP1"/>
    <property type="match status" value="1"/>
</dbReference>
<evidence type="ECO:0000313" key="5">
    <source>
        <dbReference type="EMBL" id="SPM34908.1"/>
    </source>
</evidence>
<evidence type="ECO:0000256" key="2">
    <source>
        <dbReference type="SAM" id="Phobius"/>
    </source>
</evidence>
<dbReference type="GO" id="GO:0005576">
    <property type="term" value="C:extracellular region"/>
    <property type="evidence" value="ECO:0007669"/>
    <property type="project" value="TreeGrafter"/>
</dbReference>
<dbReference type="Pfam" id="PF02470">
    <property type="entry name" value="MlaD"/>
    <property type="match status" value="1"/>
</dbReference>
<dbReference type="OrthoDB" id="3460188at2"/>
<keyword evidence="2" id="KW-0472">Membrane</keyword>
<dbReference type="InterPro" id="IPR024516">
    <property type="entry name" value="Mce_C"/>
</dbReference>
<protein>
    <submittedName>
        <fullName evidence="5">MCE-family protein MCE3A</fullName>
    </submittedName>
</protein>
<organism evidence="5 6">
    <name type="scientific">Mycobacterium rhizamassiliense</name>
    <dbReference type="NCBI Taxonomy" id="1841860"/>
    <lineage>
        <taxon>Bacteria</taxon>
        <taxon>Bacillati</taxon>
        <taxon>Actinomycetota</taxon>
        <taxon>Actinomycetes</taxon>
        <taxon>Mycobacteriales</taxon>
        <taxon>Mycobacteriaceae</taxon>
        <taxon>Mycobacterium</taxon>
    </lineage>
</organism>
<feature type="compositionally biased region" description="Pro residues" evidence="1">
    <location>
        <begin position="435"/>
        <end position="450"/>
    </location>
</feature>
<feature type="domain" description="Mce/MlaD" evidence="3">
    <location>
        <begin position="43"/>
        <end position="118"/>
    </location>
</feature>
<dbReference type="Proteomes" id="UP000240988">
    <property type="component" value="Unassembled WGS sequence"/>
</dbReference>
<dbReference type="InterPro" id="IPR052336">
    <property type="entry name" value="MlaD_Phospholipid_Transporter"/>
</dbReference>
<proteinExistence type="predicted"/>
<dbReference type="InterPro" id="IPR005693">
    <property type="entry name" value="Mce"/>
</dbReference>
<accession>A0A2U3NTT0</accession>
<feature type="domain" description="Mammalian cell entry C-terminal" evidence="4">
    <location>
        <begin position="123"/>
        <end position="342"/>
    </location>
</feature>
<keyword evidence="6" id="KW-1185">Reference proteome</keyword>
<dbReference type="STRING" id="1841860.GCA_900157375_02732"/>
<dbReference type="InterPro" id="IPR003399">
    <property type="entry name" value="Mce/MlaD"/>
</dbReference>
<dbReference type="NCBIfam" id="TIGR00996">
    <property type="entry name" value="Mtu_fam_mce"/>
    <property type="match status" value="1"/>
</dbReference>
<dbReference type="AlphaFoldDB" id="A0A2U3NTT0"/>
<evidence type="ECO:0000259" key="3">
    <source>
        <dbReference type="Pfam" id="PF02470"/>
    </source>
</evidence>
<dbReference type="PANTHER" id="PTHR33371">
    <property type="entry name" value="INTERMEMBRANE PHOSPHOLIPID TRANSPORT SYSTEM BINDING PROTEIN MLAD-RELATED"/>
    <property type="match status" value="1"/>
</dbReference>
<feature type="compositionally biased region" description="Pro residues" evidence="1">
    <location>
        <begin position="408"/>
        <end position="428"/>
    </location>
</feature>
<feature type="region of interest" description="Disordered" evidence="1">
    <location>
        <begin position="401"/>
        <end position="459"/>
    </location>
</feature>
<name>A0A2U3NTT0_9MYCO</name>
<dbReference type="PANTHER" id="PTHR33371:SF19">
    <property type="entry name" value="MCE-FAMILY PROTEIN MCE4A"/>
    <property type="match status" value="1"/>
</dbReference>
<reference evidence="5 6" key="1">
    <citation type="submission" date="2017-01" db="EMBL/GenBank/DDBJ databases">
        <authorList>
            <consortium name="Urmite Genomes"/>
        </authorList>
    </citation>
    <scope>NUCLEOTIDE SEQUENCE [LARGE SCALE GENOMIC DNA]</scope>
    <source>
        <strain evidence="5 6">AB57</strain>
    </source>
</reference>
<gene>
    <name evidence="5" type="ORF">MRAB57_2729</name>
</gene>
<evidence type="ECO:0000259" key="4">
    <source>
        <dbReference type="Pfam" id="PF11887"/>
    </source>
</evidence>
<dbReference type="GO" id="GO:0051701">
    <property type="term" value="P:biological process involved in interaction with host"/>
    <property type="evidence" value="ECO:0007669"/>
    <property type="project" value="TreeGrafter"/>
</dbReference>
<evidence type="ECO:0000313" key="6">
    <source>
        <dbReference type="Proteomes" id="UP000240988"/>
    </source>
</evidence>
<evidence type="ECO:0000256" key="1">
    <source>
        <dbReference type="SAM" id="MobiDB-lite"/>
    </source>
</evidence>
<keyword evidence="2" id="KW-0812">Transmembrane</keyword>